<evidence type="ECO:0000313" key="3">
    <source>
        <dbReference type="Proteomes" id="UP000204370"/>
    </source>
</evidence>
<dbReference type="OrthoDB" id="5601at10239"/>
<accession>A0A076YQW7</accession>
<dbReference type="InterPro" id="IPR055688">
    <property type="entry name" value="LtfC/p132/Gp6_b-sand"/>
</dbReference>
<proteinExistence type="predicted"/>
<sequence>MAVIGIELEPDQLVLTRRRDFKWTFENLDDDGNPTNFPAGELFFELDTGGQHNALQQVQLFGATGGTYTLNVNGVDTPPIDYSDVSQNPQGLAGDLTDALEAAVGVGNVKVHPVLLIPAWTLHFNLNSGKPLTEQLVNTINKTTNDFFNTFEQLFGVDVQMTVTDVLNFKLKVTSLKSFDEVGAVTFAVDITSTMVKNFFNSVAGLIGAVNTVNVDFYWNRTYDVEFTGALALTPVPPITADISNLTGASKSVNITVKRPGKTRLTRWDFVIDGTKAVLKVESEEADLISARTQWQLVFLEDGEPAGGEPIARGLVWVQE</sequence>
<name>A0A076YQW7_9CAUD</name>
<dbReference type="RefSeq" id="YP_009208889.1">
    <property type="nucleotide sequence ID" value="NC_028912.1"/>
</dbReference>
<evidence type="ECO:0000313" key="2">
    <source>
        <dbReference type="EMBL" id="AIK68869.1"/>
    </source>
</evidence>
<gene>
    <name evidence="2" type="ORF">PBI_SWIRLEY_3</name>
</gene>
<evidence type="ECO:0000259" key="1">
    <source>
        <dbReference type="Pfam" id="PF23926"/>
    </source>
</evidence>
<dbReference type="EMBL" id="KM101118">
    <property type="protein sequence ID" value="AIK68869.1"/>
    <property type="molecule type" value="Genomic_DNA"/>
</dbReference>
<feature type="domain" description="LtfC/p132/Gp6 beta-sandwich" evidence="1">
    <location>
        <begin position="252"/>
        <end position="318"/>
    </location>
</feature>
<protein>
    <recommendedName>
        <fullName evidence="1">LtfC/p132/Gp6 beta-sandwich domain-containing protein</fullName>
    </recommendedName>
</protein>
<keyword evidence="3" id="KW-1185">Reference proteome</keyword>
<dbReference type="Pfam" id="PF23926">
    <property type="entry name" value="LtfC"/>
    <property type="match status" value="1"/>
</dbReference>
<reference evidence="2 3" key="1">
    <citation type="submission" date="2014-06" db="EMBL/GenBank/DDBJ databases">
        <authorList>
            <person name="Delgado B.M."/>
            <person name="Feathers C.T."/>
            <person name="Feeney M.S."/>
            <person name="Feuer K.L."/>
            <person name="Florin D.T."/>
            <person name="Gordon M.B."/>
            <person name="Gorman S.E."/>
            <person name="Grajales M."/>
            <person name="Heckman E.L."/>
            <person name="Juarez M.C."/>
            <person name="Kenna M.A."/>
            <person name="Mageeney C.M."/>
            <person name="Marzillier J.Y."/>
            <person name="Miller B.D."/>
            <person name="Schlegel J.L."/>
            <person name="So C.Y."/>
            <person name="Sternberg R.A."/>
            <person name="Ware V.C."/>
            <person name="Anders K.R."/>
            <person name="Braun M.A."/>
            <person name="Delesalle V.A."/>
            <person name="Hughes L.E."/>
            <person name="Bradley K.W."/>
            <person name="Barker L.P."/>
            <person name="Asai D.J."/>
            <person name="Bowman C.A."/>
            <person name="Russell D.A."/>
            <person name="Pope W.H."/>
            <person name="Jacobs-Sera D."/>
            <person name="Hendrix R.W."/>
            <person name="Hatfull G.F."/>
        </authorList>
    </citation>
    <scope>NUCLEOTIDE SEQUENCE [LARGE SCALE GENOMIC DNA]</scope>
</reference>
<dbReference type="GeneID" id="26635293"/>
<organism evidence="2 3">
    <name type="scientific">Mycobacterium phage Swirley</name>
    <dbReference type="NCBI Taxonomy" id="1527534"/>
    <lineage>
        <taxon>Viruses</taxon>
        <taxon>Duplodnaviria</taxon>
        <taxon>Heunggongvirae</taxon>
        <taxon>Uroviricota</taxon>
        <taxon>Caudoviricetes</taxon>
        <taxon>Benedictvirus</taxon>
        <taxon>Benedictvirus swirley</taxon>
    </lineage>
</organism>
<dbReference type="Proteomes" id="UP000204370">
    <property type="component" value="Segment"/>
</dbReference>
<dbReference type="KEGG" id="vg:26635293"/>